<dbReference type="InterPro" id="IPR005311">
    <property type="entry name" value="PBP_dimer"/>
</dbReference>
<protein>
    <recommendedName>
        <fullName evidence="4 19">Beta-lactamase</fullName>
        <ecNumber evidence="4 19">3.5.2.6</ecNumber>
    </recommendedName>
</protein>
<dbReference type="SUPFAM" id="SSF56519">
    <property type="entry name" value="Penicillin binding protein dimerisation domain"/>
    <property type="match status" value="1"/>
</dbReference>
<comment type="caution">
    <text evidence="23">The sequence shown here is derived from an EMBL/GenBank/DDBJ whole genome shotgun (WGS) entry which is preliminary data.</text>
</comment>
<sequence length="616" mass="69126">MKRSGKNEQFNSKRYYVFIILIISLILIYAYKLFSMQIVENYIYEDRASRVSNRSVIISSQRGEIYDRNADVPIATNRSSFNLEITPALVGNEENRSAIIQNLTQVLDYPVTFLEQIVPRSYRSHEKKVILSGLEYNIISRLAERIELYPGISWSQQPLRIYPYGSLFSHVLGYIGNITQEELQVLFNQGYNQSSLIGKTGVEGAYDKVLRGVDGLAIRQVDALGRDAGLQDTILQKTPTIGNTLILTIDRNTQELASKALGNRIGSAIVLKPASGEILAMVNHPSYDPNVFYGPLGGDGFNEVNNDPSSPFLNRAIQAAAPPASTFKLLMALTALEENLIDPNDTVFCEGHLDIGDRRFNCWDPSGHGHVDLYDAIAMSCNVYFYHLGYEILKENLIIDYARKIGFGQNSGIDIPGEVRGLVPTQDWKERTYDAPWVGGDTVNLSIGQGYLTVTPLQLANMVSAIINDGKVYRPHVVREIRDPVSFKVVQNIEPELIKDLNFQQETIRILKESMRKVITDGTANVVVTTDAVEVAAKTGTAQTGYEGNKHSWFVSYAPYEVGVSTDETIVVVVWIDAKNEWDWWAPKAANIILHGYFNEMNYEEVVEDLKPLWYL</sequence>
<evidence type="ECO:0000256" key="13">
    <source>
        <dbReference type="ARBA" id="ARBA00022984"/>
    </source>
</evidence>
<dbReference type="Gene3D" id="3.30.1390.30">
    <property type="entry name" value="Penicillin-binding protein 2a, domain 3"/>
    <property type="match status" value="1"/>
</dbReference>
<dbReference type="Gene3D" id="3.40.710.10">
    <property type="entry name" value="DD-peptidase/beta-lactamase superfamily"/>
    <property type="match status" value="1"/>
</dbReference>
<dbReference type="Gene3D" id="3.90.1310.10">
    <property type="entry name" value="Penicillin-binding protein 2a (Domain 2)"/>
    <property type="match status" value="1"/>
</dbReference>
<keyword evidence="14 20" id="KW-1133">Transmembrane helix</keyword>
<keyword evidence="16 19" id="KW-0046">Antibiotic resistance</keyword>
<keyword evidence="13" id="KW-0573">Peptidoglycan synthesis</keyword>
<evidence type="ECO:0000256" key="1">
    <source>
        <dbReference type="ARBA" id="ARBA00004167"/>
    </source>
</evidence>
<dbReference type="PANTHER" id="PTHR30627:SF2">
    <property type="entry name" value="PEPTIDOGLYCAN D,D-TRANSPEPTIDASE MRDA"/>
    <property type="match status" value="1"/>
</dbReference>
<organism evidence="23 24">
    <name type="scientific">Spirochaeta lutea</name>
    <dbReference type="NCBI Taxonomy" id="1480694"/>
    <lineage>
        <taxon>Bacteria</taxon>
        <taxon>Pseudomonadati</taxon>
        <taxon>Spirochaetota</taxon>
        <taxon>Spirochaetia</taxon>
        <taxon>Spirochaetales</taxon>
        <taxon>Spirochaetaceae</taxon>
        <taxon>Spirochaeta</taxon>
    </lineage>
</organism>
<dbReference type="InterPro" id="IPR001460">
    <property type="entry name" value="PCN-bd_Tpept"/>
</dbReference>
<feature type="modified residue" description="N6-carboxylysine" evidence="18">
    <location>
        <position position="328"/>
    </location>
</feature>
<accession>A0A098R1C4</accession>
<dbReference type="InterPro" id="IPR012338">
    <property type="entry name" value="Beta-lactam/transpept-like"/>
</dbReference>
<dbReference type="GO" id="GO:0071972">
    <property type="term" value="F:peptidoglycan L,D-transpeptidase activity"/>
    <property type="evidence" value="ECO:0007669"/>
    <property type="project" value="TreeGrafter"/>
</dbReference>
<dbReference type="GO" id="GO:0006508">
    <property type="term" value="P:proteolysis"/>
    <property type="evidence" value="ECO:0007669"/>
    <property type="project" value="UniProtKB-KW"/>
</dbReference>
<dbReference type="NCBIfam" id="TIGR03423">
    <property type="entry name" value="pbp2_mrdA"/>
    <property type="match status" value="1"/>
</dbReference>
<feature type="transmembrane region" description="Helical" evidence="20">
    <location>
        <begin position="15"/>
        <end position="34"/>
    </location>
</feature>
<proteinExistence type="inferred from homology"/>
<keyword evidence="15 20" id="KW-0472">Membrane</keyword>
<dbReference type="GO" id="GO:0071555">
    <property type="term" value="P:cell wall organization"/>
    <property type="evidence" value="ECO:0007669"/>
    <property type="project" value="UniProtKB-KW"/>
</dbReference>
<dbReference type="AlphaFoldDB" id="A0A098R1C4"/>
<dbReference type="GO" id="GO:0005886">
    <property type="term" value="C:plasma membrane"/>
    <property type="evidence" value="ECO:0007669"/>
    <property type="project" value="UniProtKB-SubCell"/>
</dbReference>
<dbReference type="GO" id="GO:0046677">
    <property type="term" value="P:response to antibiotic"/>
    <property type="evidence" value="ECO:0007669"/>
    <property type="project" value="UniProtKB-UniRule"/>
</dbReference>
<evidence type="ECO:0000256" key="18">
    <source>
        <dbReference type="PIRSR" id="PIRSR602137-50"/>
    </source>
</evidence>
<dbReference type="InterPro" id="IPR002137">
    <property type="entry name" value="Beta-lactam_class-D_AS"/>
</dbReference>
<evidence type="ECO:0000256" key="5">
    <source>
        <dbReference type="ARBA" id="ARBA00022475"/>
    </source>
</evidence>
<gene>
    <name evidence="23" type="ORF">DC28_01695</name>
</gene>
<dbReference type="InterPro" id="IPR036138">
    <property type="entry name" value="PBP_dimer_sf"/>
</dbReference>
<evidence type="ECO:0000313" key="24">
    <source>
        <dbReference type="Proteomes" id="UP000029692"/>
    </source>
</evidence>
<feature type="domain" description="Penicillin-binding protein dimerisation" evidence="22">
    <location>
        <begin position="58"/>
        <end position="226"/>
    </location>
</feature>
<evidence type="ECO:0000256" key="11">
    <source>
        <dbReference type="ARBA" id="ARBA00022801"/>
    </source>
</evidence>
<evidence type="ECO:0000256" key="12">
    <source>
        <dbReference type="ARBA" id="ARBA00022960"/>
    </source>
</evidence>
<dbReference type="STRING" id="1480694.DC28_01695"/>
<dbReference type="SUPFAM" id="SSF56601">
    <property type="entry name" value="beta-lactamase/transpeptidase-like"/>
    <property type="match status" value="1"/>
</dbReference>
<comment type="subcellular location">
    <subcellularLocation>
        <location evidence="2">Cell membrane</location>
    </subcellularLocation>
    <subcellularLocation>
        <location evidence="1">Membrane</location>
        <topology evidence="1">Single-pass membrane protein</topology>
    </subcellularLocation>
</comment>
<keyword evidence="12" id="KW-0133">Cell shape</keyword>
<keyword evidence="7" id="KW-0121">Carboxypeptidase</keyword>
<evidence type="ECO:0000256" key="17">
    <source>
        <dbReference type="ARBA" id="ARBA00023316"/>
    </source>
</evidence>
<evidence type="ECO:0000256" key="19">
    <source>
        <dbReference type="RuleBase" id="RU361140"/>
    </source>
</evidence>
<reference evidence="23 24" key="1">
    <citation type="submission" date="2014-05" db="EMBL/GenBank/DDBJ databases">
        <title>De novo Genome Sequence of Spirocheata sp.</title>
        <authorList>
            <person name="Shivani Y."/>
            <person name="Subhash Y."/>
            <person name="Tushar L."/>
            <person name="Sasikala C."/>
            <person name="Ramana C.V."/>
        </authorList>
    </citation>
    <scope>NUCLEOTIDE SEQUENCE [LARGE SCALE GENOMIC DNA]</scope>
    <source>
        <strain evidence="23 24">JC230</strain>
    </source>
</reference>
<feature type="domain" description="Penicillin-binding protein transpeptidase" evidence="21">
    <location>
        <begin position="266"/>
        <end position="580"/>
    </location>
</feature>
<dbReference type="GO" id="GO:0009002">
    <property type="term" value="F:serine-type D-Ala-D-Ala carboxypeptidase activity"/>
    <property type="evidence" value="ECO:0007669"/>
    <property type="project" value="InterPro"/>
</dbReference>
<dbReference type="PROSITE" id="PS00337">
    <property type="entry name" value="BETA_LACTAMASE_D"/>
    <property type="match status" value="1"/>
</dbReference>
<dbReference type="OrthoDB" id="9804124at2"/>
<dbReference type="InterPro" id="IPR050515">
    <property type="entry name" value="Beta-lactam/transpept"/>
</dbReference>
<evidence type="ECO:0000259" key="21">
    <source>
        <dbReference type="Pfam" id="PF00905"/>
    </source>
</evidence>
<evidence type="ECO:0000256" key="7">
    <source>
        <dbReference type="ARBA" id="ARBA00022645"/>
    </source>
</evidence>
<keyword evidence="11 19" id="KW-0378">Hydrolase</keyword>
<dbReference type="InterPro" id="IPR017790">
    <property type="entry name" value="Penicillin-binding_protein_2"/>
</dbReference>
<dbReference type="PANTHER" id="PTHR30627">
    <property type="entry name" value="PEPTIDOGLYCAN D,D-TRANSPEPTIDASE"/>
    <property type="match status" value="1"/>
</dbReference>
<keyword evidence="17" id="KW-0961">Cell wall biogenesis/degradation</keyword>
<dbReference type="Pfam" id="PF00905">
    <property type="entry name" value="Transpeptidase"/>
    <property type="match status" value="1"/>
</dbReference>
<name>A0A098R1C4_9SPIO</name>
<dbReference type="GO" id="GO:0008800">
    <property type="term" value="F:beta-lactamase activity"/>
    <property type="evidence" value="ECO:0007669"/>
    <property type="project" value="UniProtKB-UniRule"/>
</dbReference>
<evidence type="ECO:0000256" key="9">
    <source>
        <dbReference type="ARBA" id="ARBA00022692"/>
    </source>
</evidence>
<dbReference type="GO" id="GO:0008658">
    <property type="term" value="F:penicillin binding"/>
    <property type="evidence" value="ECO:0007669"/>
    <property type="project" value="InterPro"/>
</dbReference>
<keyword evidence="5" id="KW-1003">Cell membrane</keyword>
<keyword evidence="6" id="KW-0997">Cell inner membrane</keyword>
<evidence type="ECO:0000256" key="20">
    <source>
        <dbReference type="SAM" id="Phobius"/>
    </source>
</evidence>
<comment type="catalytic activity">
    <reaction evidence="19">
        <text>a beta-lactam + H2O = a substituted beta-amino acid</text>
        <dbReference type="Rhea" id="RHEA:20401"/>
        <dbReference type="ChEBI" id="CHEBI:15377"/>
        <dbReference type="ChEBI" id="CHEBI:35627"/>
        <dbReference type="ChEBI" id="CHEBI:140347"/>
        <dbReference type="EC" id="3.5.2.6"/>
    </reaction>
</comment>
<dbReference type="eggNOG" id="COG0768">
    <property type="taxonomic scope" value="Bacteria"/>
</dbReference>
<feature type="active site" description="Acyl-ester intermediate" evidence="18">
    <location>
        <position position="325"/>
    </location>
</feature>
<evidence type="ECO:0000256" key="8">
    <source>
        <dbReference type="ARBA" id="ARBA00022670"/>
    </source>
</evidence>
<evidence type="ECO:0000259" key="22">
    <source>
        <dbReference type="Pfam" id="PF03717"/>
    </source>
</evidence>
<evidence type="ECO:0000256" key="10">
    <source>
        <dbReference type="ARBA" id="ARBA00022729"/>
    </source>
</evidence>
<comment type="similarity">
    <text evidence="3 19">Belongs to the class-D beta-lactamase family.</text>
</comment>
<keyword evidence="10" id="KW-0732">Signal</keyword>
<evidence type="ECO:0000256" key="15">
    <source>
        <dbReference type="ARBA" id="ARBA00023136"/>
    </source>
</evidence>
<dbReference type="Proteomes" id="UP000029692">
    <property type="component" value="Unassembled WGS sequence"/>
</dbReference>
<dbReference type="GO" id="GO:0008360">
    <property type="term" value="P:regulation of cell shape"/>
    <property type="evidence" value="ECO:0007669"/>
    <property type="project" value="UniProtKB-KW"/>
</dbReference>
<evidence type="ECO:0000256" key="3">
    <source>
        <dbReference type="ARBA" id="ARBA00007898"/>
    </source>
</evidence>
<dbReference type="RefSeq" id="WP_037544396.1">
    <property type="nucleotide sequence ID" value="NZ_JNUP01000001.1"/>
</dbReference>
<evidence type="ECO:0000256" key="6">
    <source>
        <dbReference type="ARBA" id="ARBA00022519"/>
    </source>
</evidence>
<evidence type="ECO:0000256" key="16">
    <source>
        <dbReference type="ARBA" id="ARBA00023251"/>
    </source>
</evidence>
<dbReference type="GO" id="GO:0017001">
    <property type="term" value="P:antibiotic catabolic process"/>
    <property type="evidence" value="ECO:0007669"/>
    <property type="project" value="InterPro"/>
</dbReference>
<keyword evidence="24" id="KW-1185">Reference proteome</keyword>
<evidence type="ECO:0000256" key="2">
    <source>
        <dbReference type="ARBA" id="ARBA00004236"/>
    </source>
</evidence>
<dbReference type="GO" id="GO:0009252">
    <property type="term" value="P:peptidoglycan biosynthetic process"/>
    <property type="evidence" value="ECO:0007669"/>
    <property type="project" value="UniProtKB-KW"/>
</dbReference>
<keyword evidence="8" id="KW-0645">Protease</keyword>
<evidence type="ECO:0000256" key="14">
    <source>
        <dbReference type="ARBA" id="ARBA00022989"/>
    </source>
</evidence>
<keyword evidence="9 20" id="KW-0812">Transmembrane</keyword>
<evidence type="ECO:0000256" key="4">
    <source>
        <dbReference type="ARBA" id="ARBA00012865"/>
    </source>
</evidence>
<dbReference type="Pfam" id="PF03717">
    <property type="entry name" value="PBP_dimer"/>
    <property type="match status" value="1"/>
</dbReference>
<evidence type="ECO:0000313" key="23">
    <source>
        <dbReference type="EMBL" id="KGE73920.1"/>
    </source>
</evidence>
<dbReference type="EC" id="3.5.2.6" evidence="4 19"/>
<dbReference type="EMBL" id="JNUP01000001">
    <property type="protein sequence ID" value="KGE73920.1"/>
    <property type="molecule type" value="Genomic_DNA"/>
</dbReference>